<evidence type="ECO:0000313" key="2">
    <source>
        <dbReference type="Proteomes" id="UP000231436"/>
    </source>
</evidence>
<dbReference type="EMBL" id="PFEU01000008">
    <property type="protein sequence ID" value="PJE76972.1"/>
    <property type="molecule type" value="Genomic_DNA"/>
</dbReference>
<sequence>MNRPKLIIVGGSLATGKSTISKHIADATGYQRIALDEIKEAMFDLGGYRDREWSKEIGRLSFPVFRDLIGMHLDRGESVVADATFLWLDDADWIQELAQTHGAELKQIWLTADPTVLRERFIKRSKTARHPGHNDDLDSVMEEFDERFFNKTFIPLPLDGKTKIVDTTDLSAVDHDAILGWI</sequence>
<proteinExistence type="predicted"/>
<reference evidence="2" key="1">
    <citation type="submission" date="2017-09" db="EMBL/GenBank/DDBJ databases">
        <title>Depth-based differentiation of microbial function through sediment-hosted aquifers and enrichment of novel symbionts in the deep terrestrial subsurface.</title>
        <authorList>
            <person name="Probst A.J."/>
            <person name="Ladd B."/>
            <person name="Jarett J.K."/>
            <person name="Geller-Mcgrath D.E."/>
            <person name="Sieber C.M.K."/>
            <person name="Emerson J.B."/>
            <person name="Anantharaman K."/>
            <person name="Thomas B.C."/>
            <person name="Malmstrom R."/>
            <person name="Stieglmeier M."/>
            <person name="Klingl A."/>
            <person name="Woyke T."/>
            <person name="Ryan C.M."/>
            <person name="Banfield J.F."/>
        </authorList>
    </citation>
    <scope>NUCLEOTIDE SEQUENCE [LARGE SCALE GENOMIC DNA]</scope>
</reference>
<accession>A0A2M8LHQ9</accession>
<dbReference type="Gene3D" id="3.40.50.300">
    <property type="entry name" value="P-loop containing nucleotide triphosphate hydrolases"/>
    <property type="match status" value="1"/>
</dbReference>
<dbReference type="AlphaFoldDB" id="A0A2M8LHQ9"/>
<dbReference type="PANTHER" id="PTHR37807">
    <property type="entry name" value="OS07G0160300 PROTEIN"/>
    <property type="match status" value="1"/>
</dbReference>
<evidence type="ECO:0000313" key="1">
    <source>
        <dbReference type="EMBL" id="PJE76972.1"/>
    </source>
</evidence>
<dbReference type="Proteomes" id="UP000231436">
    <property type="component" value="Unassembled WGS sequence"/>
</dbReference>
<name>A0A2M8LHQ9_9BACT</name>
<dbReference type="SUPFAM" id="SSF52540">
    <property type="entry name" value="P-loop containing nucleoside triphosphate hydrolases"/>
    <property type="match status" value="1"/>
</dbReference>
<gene>
    <name evidence="1" type="ORF">COV05_02145</name>
</gene>
<dbReference type="Pfam" id="PF13671">
    <property type="entry name" value="AAA_33"/>
    <property type="match status" value="1"/>
</dbReference>
<dbReference type="PANTHER" id="PTHR37807:SF3">
    <property type="entry name" value="OS07G0160300 PROTEIN"/>
    <property type="match status" value="1"/>
</dbReference>
<protein>
    <recommendedName>
        <fullName evidence="3">ATP-binding protein</fullName>
    </recommendedName>
</protein>
<dbReference type="InterPro" id="IPR027417">
    <property type="entry name" value="P-loop_NTPase"/>
</dbReference>
<comment type="caution">
    <text evidence="1">The sequence shown here is derived from an EMBL/GenBank/DDBJ whole genome shotgun (WGS) entry which is preliminary data.</text>
</comment>
<evidence type="ECO:0008006" key="3">
    <source>
        <dbReference type="Google" id="ProtNLM"/>
    </source>
</evidence>
<organism evidence="1 2">
    <name type="scientific">Candidatus Uhrbacteria bacterium CG10_big_fil_rev_8_21_14_0_10_48_16</name>
    <dbReference type="NCBI Taxonomy" id="1975038"/>
    <lineage>
        <taxon>Bacteria</taxon>
        <taxon>Candidatus Uhriibacteriota</taxon>
    </lineage>
</organism>